<dbReference type="InterPro" id="IPR050563">
    <property type="entry name" value="4-hydroxybenzoyl-CoA_TE"/>
</dbReference>
<evidence type="ECO:0000313" key="2">
    <source>
        <dbReference type="Proteomes" id="UP000709959"/>
    </source>
</evidence>
<reference evidence="1 2" key="1">
    <citation type="submission" date="2020-10" db="EMBL/GenBank/DDBJ databases">
        <title>Connecting structure to function with the recovery of over 1000 high-quality activated sludge metagenome-assembled genomes encoding full-length rRNA genes using long-read sequencing.</title>
        <authorList>
            <person name="Singleton C.M."/>
            <person name="Petriglieri F."/>
            <person name="Kristensen J.M."/>
            <person name="Kirkegaard R.H."/>
            <person name="Michaelsen T.Y."/>
            <person name="Andersen M.H."/>
            <person name="Karst S.M."/>
            <person name="Dueholm M.S."/>
            <person name="Nielsen P.H."/>
            <person name="Albertsen M."/>
        </authorList>
    </citation>
    <scope>NUCLEOTIDE SEQUENCE [LARGE SCALE GENOMIC DNA]</scope>
    <source>
        <strain evidence="1">OdNE_18-Q3-R46-58_MAXAC.008</strain>
    </source>
</reference>
<accession>A0A936F0C9</accession>
<dbReference type="Gene3D" id="3.10.129.10">
    <property type="entry name" value="Hotdog Thioesterase"/>
    <property type="match status" value="1"/>
</dbReference>
<dbReference type="GO" id="GO:0047617">
    <property type="term" value="F:fatty acyl-CoA hydrolase activity"/>
    <property type="evidence" value="ECO:0007669"/>
    <property type="project" value="TreeGrafter"/>
</dbReference>
<sequence length="131" mass="15045">MAFSHPIEVRFSDLDAMGHVNNAVVVSYMEQARFQWWRSFLGGRKFQEEGFLIARAEVDYRMPILLGDDVRVELHCTKVGNSSFELSYRITRGLGGELYAEGKTVQVMLDFTTNRPRPLVDATREWLEAQA</sequence>
<comment type="caution">
    <text evidence="1">The sequence shown here is derived from an EMBL/GenBank/DDBJ whole genome shotgun (WGS) entry which is preliminary data.</text>
</comment>
<dbReference type="InterPro" id="IPR029069">
    <property type="entry name" value="HotDog_dom_sf"/>
</dbReference>
<dbReference type="EMBL" id="JADKCH010000002">
    <property type="protein sequence ID" value="MBK8571844.1"/>
    <property type="molecule type" value="Genomic_DNA"/>
</dbReference>
<evidence type="ECO:0000313" key="1">
    <source>
        <dbReference type="EMBL" id="MBK8571844.1"/>
    </source>
</evidence>
<dbReference type="PANTHER" id="PTHR31793:SF24">
    <property type="entry name" value="LONG-CHAIN ACYL-COA THIOESTERASE FADM"/>
    <property type="match status" value="1"/>
</dbReference>
<gene>
    <name evidence="1" type="ORF">IPN91_04175</name>
</gene>
<dbReference type="Pfam" id="PF13279">
    <property type="entry name" value="4HBT_2"/>
    <property type="match status" value="1"/>
</dbReference>
<dbReference type="SUPFAM" id="SSF54637">
    <property type="entry name" value="Thioesterase/thiol ester dehydrase-isomerase"/>
    <property type="match status" value="1"/>
</dbReference>
<dbReference type="CDD" id="cd00586">
    <property type="entry name" value="4HBT"/>
    <property type="match status" value="1"/>
</dbReference>
<dbReference type="AlphaFoldDB" id="A0A936F0C9"/>
<organism evidence="1 2">
    <name type="scientific">Candidatus Geothrix odensensis</name>
    <dbReference type="NCBI Taxonomy" id="2954440"/>
    <lineage>
        <taxon>Bacteria</taxon>
        <taxon>Pseudomonadati</taxon>
        <taxon>Acidobacteriota</taxon>
        <taxon>Holophagae</taxon>
        <taxon>Holophagales</taxon>
        <taxon>Holophagaceae</taxon>
        <taxon>Geothrix</taxon>
    </lineage>
</organism>
<name>A0A936F0C9_9BACT</name>
<proteinExistence type="predicted"/>
<dbReference type="Proteomes" id="UP000709959">
    <property type="component" value="Unassembled WGS sequence"/>
</dbReference>
<dbReference type="PANTHER" id="PTHR31793">
    <property type="entry name" value="4-HYDROXYBENZOYL-COA THIOESTERASE FAMILY MEMBER"/>
    <property type="match status" value="1"/>
</dbReference>
<protein>
    <submittedName>
        <fullName evidence="1">Acyl-CoA thioesterase</fullName>
    </submittedName>
</protein>